<dbReference type="Gene3D" id="3.30.530.20">
    <property type="match status" value="1"/>
</dbReference>
<dbReference type="SUPFAM" id="SSF55961">
    <property type="entry name" value="Bet v1-like"/>
    <property type="match status" value="1"/>
</dbReference>
<dbReference type="InterPro" id="IPR010419">
    <property type="entry name" value="CO_DH_gsu"/>
</dbReference>
<dbReference type="Pfam" id="PF06240">
    <property type="entry name" value="COXG"/>
    <property type="match status" value="1"/>
</dbReference>
<accession>A0ABT9Z9M5</accession>
<organism evidence="1 2">
    <name type="scientific">Metabacillus malikii</name>
    <dbReference type="NCBI Taxonomy" id="1504265"/>
    <lineage>
        <taxon>Bacteria</taxon>
        <taxon>Bacillati</taxon>
        <taxon>Bacillota</taxon>
        <taxon>Bacilli</taxon>
        <taxon>Bacillales</taxon>
        <taxon>Bacillaceae</taxon>
        <taxon>Metabacillus</taxon>
    </lineage>
</organism>
<dbReference type="CDD" id="cd07812">
    <property type="entry name" value="SRPBCC"/>
    <property type="match status" value="1"/>
</dbReference>
<evidence type="ECO:0000313" key="2">
    <source>
        <dbReference type="Proteomes" id="UP001234495"/>
    </source>
</evidence>
<dbReference type="InterPro" id="IPR023393">
    <property type="entry name" value="START-like_dom_sf"/>
</dbReference>
<evidence type="ECO:0000313" key="1">
    <source>
        <dbReference type="EMBL" id="MDQ0228958.1"/>
    </source>
</evidence>
<dbReference type="RefSeq" id="WP_307335849.1">
    <property type="nucleotide sequence ID" value="NZ_JAUSUD010000001.1"/>
</dbReference>
<sequence>MASECYKVQVDLPIETIWSFIENMNNWAPLVPGYINHQMLNEKESTWVFKTDLGMIKKKVELKVEITSWNEPEKVTFKLTGLNEKMSGNGYFEAIAVDERHTAMTGYLEIVPEGAMAKLIESRLKKNLEEMTKEMTDQIISHIKSLENITK</sequence>
<dbReference type="EMBL" id="JAUSUD010000001">
    <property type="protein sequence ID" value="MDQ0228958.1"/>
    <property type="molecule type" value="Genomic_DNA"/>
</dbReference>
<comment type="caution">
    <text evidence="1">The sequence shown here is derived from an EMBL/GenBank/DDBJ whole genome shotgun (WGS) entry which is preliminary data.</text>
</comment>
<gene>
    <name evidence="1" type="ORF">J2S19_000208</name>
</gene>
<proteinExistence type="predicted"/>
<reference evidence="1 2" key="1">
    <citation type="submission" date="2023-07" db="EMBL/GenBank/DDBJ databases">
        <title>Genomic Encyclopedia of Type Strains, Phase IV (KMG-IV): sequencing the most valuable type-strain genomes for metagenomic binning, comparative biology and taxonomic classification.</title>
        <authorList>
            <person name="Goeker M."/>
        </authorList>
    </citation>
    <scope>NUCLEOTIDE SEQUENCE [LARGE SCALE GENOMIC DNA]</scope>
    <source>
        <strain evidence="1 2">DSM 29005</strain>
    </source>
</reference>
<keyword evidence="2" id="KW-1185">Reference proteome</keyword>
<dbReference type="Proteomes" id="UP001234495">
    <property type="component" value="Unassembled WGS sequence"/>
</dbReference>
<protein>
    <submittedName>
        <fullName evidence="1">Carbon monoxide dehydrogenase subunit G</fullName>
    </submittedName>
</protein>
<name>A0ABT9Z9M5_9BACI</name>